<evidence type="ECO:0000256" key="1">
    <source>
        <dbReference type="ARBA" id="ARBA00004370"/>
    </source>
</evidence>
<evidence type="ECO:0000256" key="2">
    <source>
        <dbReference type="ARBA" id="ARBA00022729"/>
    </source>
</evidence>
<evidence type="ECO:0000313" key="8">
    <source>
        <dbReference type="Proteomes" id="UP000515150"/>
    </source>
</evidence>
<dbReference type="GeneID" id="114857930"/>
<keyword evidence="6" id="KW-0812">Transmembrane</keyword>
<dbReference type="InParanoid" id="A0A6P7MWW8"/>
<evidence type="ECO:0000313" key="9">
    <source>
        <dbReference type="RefSeq" id="XP_029010700.1"/>
    </source>
</evidence>
<evidence type="ECO:0000256" key="3">
    <source>
        <dbReference type="ARBA" id="ARBA00023136"/>
    </source>
</evidence>
<dbReference type="KEGG" id="bspl:114857930"/>
<dbReference type="Gene3D" id="2.60.40.10">
    <property type="entry name" value="Immunoglobulins"/>
    <property type="match status" value="2"/>
</dbReference>
<feature type="transmembrane region" description="Helical" evidence="6">
    <location>
        <begin position="224"/>
        <end position="247"/>
    </location>
</feature>
<name>A0A6P7MWW8_BETSP</name>
<dbReference type="InterPro" id="IPR013783">
    <property type="entry name" value="Ig-like_fold"/>
</dbReference>
<evidence type="ECO:0000256" key="6">
    <source>
        <dbReference type="SAM" id="Phobius"/>
    </source>
</evidence>
<gene>
    <name evidence="9" type="primary">LOC114857930</name>
</gene>
<evidence type="ECO:0000256" key="5">
    <source>
        <dbReference type="SAM" id="MobiDB-lite"/>
    </source>
</evidence>
<dbReference type="RefSeq" id="XP_029010700.1">
    <property type="nucleotide sequence ID" value="XM_029154867.3"/>
</dbReference>
<dbReference type="PANTHER" id="PTHR12080">
    <property type="entry name" value="SIGNALING LYMPHOCYTIC ACTIVATION MOLECULE"/>
    <property type="match status" value="1"/>
</dbReference>
<keyword evidence="2 7" id="KW-0732">Signal</keyword>
<dbReference type="InterPro" id="IPR015631">
    <property type="entry name" value="CD2/SLAM_rcpt"/>
</dbReference>
<sequence>MGRFAVMAAVFLLGCSLLSAADTDTCKVYAAVGKNLTLSFELSYKLSSRDGLKWTHNGTTVYWRDSSGLIYLMADSVSSTGSLLLNNLQFSSAGFYEATVSNPSQRETKIWSGRVCVVDAVTKPQLTYDCDFKAGAVVLNCKAPSPQALLFSWTLGTTLLQKEMGQTLRLPLERLKGGSVACVVNNKASGANSDAVLPVCKSPTPPPRVPAPGPGQVCLPLKTFGAMLVGGAGLVLVLLIVIIVLCCRHKRTGAQMRSGNKAELRLTSVNKQELGSIGPDYETMPASEDYPCPSPRPSPRACKNTAEAQQKPLLAAPAEEEQKPSPVPKPRTKLTQTPDA</sequence>
<proteinExistence type="predicted"/>
<feature type="chain" id="PRO_5028144843" evidence="7">
    <location>
        <begin position="21"/>
        <end position="340"/>
    </location>
</feature>
<dbReference type="Proteomes" id="UP000515150">
    <property type="component" value="Chromosome 6"/>
</dbReference>
<feature type="signal peptide" evidence="7">
    <location>
        <begin position="1"/>
        <end position="20"/>
    </location>
</feature>
<dbReference type="InterPro" id="IPR036179">
    <property type="entry name" value="Ig-like_dom_sf"/>
</dbReference>
<accession>A0A6P7MWW8</accession>
<evidence type="ECO:0000256" key="7">
    <source>
        <dbReference type="SAM" id="SignalP"/>
    </source>
</evidence>
<protein>
    <submittedName>
        <fullName evidence="9">Uncharacterized protein LOC114857930</fullName>
    </submittedName>
</protein>
<organism evidence="8 9">
    <name type="scientific">Betta splendens</name>
    <name type="common">Siamese fighting fish</name>
    <dbReference type="NCBI Taxonomy" id="158456"/>
    <lineage>
        <taxon>Eukaryota</taxon>
        <taxon>Metazoa</taxon>
        <taxon>Chordata</taxon>
        <taxon>Craniata</taxon>
        <taxon>Vertebrata</taxon>
        <taxon>Euteleostomi</taxon>
        <taxon>Actinopterygii</taxon>
        <taxon>Neopterygii</taxon>
        <taxon>Teleostei</taxon>
        <taxon>Neoteleostei</taxon>
        <taxon>Acanthomorphata</taxon>
        <taxon>Anabantaria</taxon>
        <taxon>Anabantiformes</taxon>
        <taxon>Anabantoidei</taxon>
        <taxon>Osphronemidae</taxon>
        <taxon>Betta</taxon>
    </lineage>
</organism>
<dbReference type="PANTHER" id="PTHR12080:SF59">
    <property type="entry name" value="HEPATIC AND GLIAL CELL ADHESION MOLECULE"/>
    <property type="match status" value="1"/>
</dbReference>
<dbReference type="AlphaFoldDB" id="A0A6P7MWW8"/>
<comment type="subcellular location">
    <subcellularLocation>
        <location evidence="1">Membrane</location>
    </subcellularLocation>
</comment>
<keyword evidence="6" id="KW-1133">Transmembrane helix</keyword>
<reference evidence="9" key="1">
    <citation type="submission" date="2025-08" db="UniProtKB">
        <authorList>
            <consortium name="RefSeq"/>
        </authorList>
    </citation>
    <scope>IDENTIFICATION</scope>
</reference>
<dbReference type="GO" id="GO:0005911">
    <property type="term" value="C:cell-cell junction"/>
    <property type="evidence" value="ECO:0007669"/>
    <property type="project" value="TreeGrafter"/>
</dbReference>
<feature type="region of interest" description="Disordered" evidence="5">
    <location>
        <begin position="275"/>
        <end position="340"/>
    </location>
</feature>
<keyword evidence="4" id="KW-0325">Glycoprotein</keyword>
<evidence type="ECO:0000256" key="4">
    <source>
        <dbReference type="ARBA" id="ARBA00023180"/>
    </source>
</evidence>
<dbReference type="SUPFAM" id="SSF48726">
    <property type="entry name" value="Immunoglobulin"/>
    <property type="match status" value="1"/>
</dbReference>
<dbReference type="GO" id="GO:0016020">
    <property type="term" value="C:membrane"/>
    <property type="evidence" value="ECO:0007669"/>
    <property type="project" value="UniProtKB-SubCell"/>
</dbReference>
<dbReference type="PROSITE" id="PS51257">
    <property type="entry name" value="PROKAR_LIPOPROTEIN"/>
    <property type="match status" value="1"/>
</dbReference>
<keyword evidence="8" id="KW-1185">Reference proteome</keyword>
<dbReference type="OrthoDB" id="8963224at2759"/>
<keyword evidence="3 6" id="KW-0472">Membrane</keyword>